<dbReference type="GO" id="GO:0031012">
    <property type="term" value="C:extracellular matrix"/>
    <property type="evidence" value="ECO:0007669"/>
    <property type="project" value="TreeGrafter"/>
</dbReference>
<dbReference type="InterPro" id="IPR051217">
    <property type="entry name" value="Insect_Cuticle_Struc_Prot"/>
</dbReference>
<proteinExistence type="predicted"/>
<gene>
    <name evidence="4" type="ORF">QE152_g13721</name>
</gene>
<keyword evidence="1 2" id="KW-0193">Cuticle</keyword>
<evidence type="ECO:0000256" key="2">
    <source>
        <dbReference type="PROSITE-ProRule" id="PRU00497"/>
    </source>
</evidence>
<evidence type="ECO:0000313" key="4">
    <source>
        <dbReference type="EMBL" id="KAK9731405.1"/>
    </source>
</evidence>
<evidence type="ECO:0000256" key="1">
    <source>
        <dbReference type="ARBA" id="ARBA00022460"/>
    </source>
</evidence>
<feature type="chain" id="PRO_5043822376" evidence="3">
    <location>
        <begin position="19"/>
        <end position="195"/>
    </location>
</feature>
<dbReference type="InterPro" id="IPR000618">
    <property type="entry name" value="Insect_cuticle"/>
</dbReference>
<dbReference type="PRINTS" id="PR00947">
    <property type="entry name" value="CUTICLE"/>
</dbReference>
<dbReference type="Pfam" id="PF00379">
    <property type="entry name" value="Chitin_bind_4"/>
    <property type="match status" value="1"/>
</dbReference>
<dbReference type="GO" id="GO:0005615">
    <property type="term" value="C:extracellular space"/>
    <property type="evidence" value="ECO:0007669"/>
    <property type="project" value="TreeGrafter"/>
</dbReference>
<protein>
    <submittedName>
        <fullName evidence="4">Insect cuticle protein</fullName>
    </submittedName>
</protein>
<comment type="caution">
    <text evidence="4">The sequence shown here is derived from an EMBL/GenBank/DDBJ whole genome shotgun (WGS) entry which is preliminary data.</text>
</comment>
<keyword evidence="5" id="KW-1185">Reference proteome</keyword>
<evidence type="ECO:0000256" key="3">
    <source>
        <dbReference type="SAM" id="SignalP"/>
    </source>
</evidence>
<dbReference type="PANTHER" id="PTHR12236:SF80">
    <property type="entry name" value="CUTICULAR PROTEIN 62BC, ISOFORM A"/>
    <property type="match status" value="1"/>
</dbReference>
<dbReference type="Proteomes" id="UP001458880">
    <property type="component" value="Unassembled WGS sequence"/>
</dbReference>
<organism evidence="4 5">
    <name type="scientific">Popillia japonica</name>
    <name type="common">Japanese beetle</name>
    <dbReference type="NCBI Taxonomy" id="7064"/>
    <lineage>
        <taxon>Eukaryota</taxon>
        <taxon>Metazoa</taxon>
        <taxon>Ecdysozoa</taxon>
        <taxon>Arthropoda</taxon>
        <taxon>Hexapoda</taxon>
        <taxon>Insecta</taxon>
        <taxon>Pterygota</taxon>
        <taxon>Neoptera</taxon>
        <taxon>Endopterygota</taxon>
        <taxon>Coleoptera</taxon>
        <taxon>Polyphaga</taxon>
        <taxon>Scarabaeiformia</taxon>
        <taxon>Scarabaeidae</taxon>
        <taxon>Rutelinae</taxon>
        <taxon>Popillia</taxon>
    </lineage>
</organism>
<sequence>MALFKIAIFVAIVSATQAGLAPVSYAAAAGHNFGGGVVPPGVYLGGAVRPVGPAYPFVGAPLGYGGKGAIAAAEGVDYYAHPRYQYNYGVSDGLTGDRKSQHEVRDGDVVKGSYSLVEPDGSLRVVEYVADDATGFNAVVKKVGPSVHAPPAIPKVVAPAPLALAAPAVLGGGPLGGHGVFGPGAGYFGHGGPHY</sequence>
<feature type="signal peptide" evidence="3">
    <location>
        <begin position="1"/>
        <end position="18"/>
    </location>
</feature>
<dbReference type="GO" id="GO:0042302">
    <property type="term" value="F:structural constituent of cuticle"/>
    <property type="evidence" value="ECO:0007669"/>
    <property type="project" value="UniProtKB-UniRule"/>
</dbReference>
<dbReference type="EMBL" id="JASPKY010000133">
    <property type="protein sequence ID" value="KAK9731405.1"/>
    <property type="molecule type" value="Genomic_DNA"/>
</dbReference>
<accession>A0AAW1LB95</accession>
<keyword evidence="3" id="KW-0732">Signal</keyword>
<dbReference type="PROSITE" id="PS51155">
    <property type="entry name" value="CHIT_BIND_RR_2"/>
    <property type="match status" value="1"/>
</dbReference>
<dbReference type="PANTHER" id="PTHR12236">
    <property type="entry name" value="STRUCTURAL CONTITUENT OF CUTICLE"/>
    <property type="match status" value="1"/>
</dbReference>
<dbReference type="AlphaFoldDB" id="A0AAW1LB95"/>
<name>A0AAW1LB95_POPJA</name>
<reference evidence="4 5" key="1">
    <citation type="journal article" date="2024" name="BMC Genomics">
        <title>De novo assembly and annotation of Popillia japonica's genome with initial clues to its potential as an invasive pest.</title>
        <authorList>
            <person name="Cucini C."/>
            <person name="Boschi S."/>
            <person name="Funari R."/>
            <person name="Cardaioli E."/>
            <person name="Iannotti N."/>
            <person name="Marturano G."/>
            <person name="Paoli F."/>
            <person name="Bruttini M."/>
            <person name="Carapelli A."/>
            <person name="Frati F."/>
            <person name="Nardi F."/>
        </authorList>
    </citation>
    <scope>NUCLEOTIDE SEQUENCE [LARGE SCALE GENOMIC DNA]</scope>
    <source>
        <strain evidence="4">DMR45628</strain>
    </source>
</reference>
<dbReference type="PROSITE" id="PS00233">
    <property type="entry name" value="CHIT_BIND_RR_1"/>
    <property type="match status" value="1"/>
</dbReference>
<evidence type="ECO:0000313" key="5">
    <source>
        <dbReference type="Proteomes" id="UP001458880"/>
    </source>
</evidence>
<dbReference type="InterPro" id="IPR031311">
    <property type="entry name" value="CHIT_BIND_RR_consensus"/>
</dbReference>